<proteinExistence type="predicted"/>
<gene>
    <name evidence="1" type="ORF">BV22DRAFT_1052392</name>
</gene>
<evidence type="ECO:0000313" key="2">
    <source>
        <dbReference type="Proteomes" id="UP000790709"/>
    </source>
</evidence>
<sequence length="155" mass="16777">MTHYKMKLGRSWRYAGCRASGQETTSHRSLVISSRANEVVFTGCVTNQEPWIRKEKNITASVQSKDQTRLGHGGHGGQVMDTPALPEMAPQEPLGDGHSKLTQLGGAILRAGGCARDVSVRDPRQQRILESRTKALAGVGGDGLKGHRRGKHGKL</sequence>
<dbReference type="EMBL" id="MU267043">
    <property type="protein sequence ID" value="KAH7917489.1"/>
    <property type="molecule type" value="Genomic_DNA"/>
</dbReference>
<name>A0ACB8AW60_9AGAM</name>
<comment type="caution">
    <text evidence="1">The sequence shown here is derived from an EMBL/GenBank/DDBJ whole genome shotgun (WGS) entry which is preliminary data.</text>
</comment>
<dbReference type="Proteomes" id="UP000790709">
    <property type="component" value="Unassembled WGS sequence"/>
</dbReference>
<evidence type="ECO:0000313" key="1">
    <source>
        <dbReference type="EMBL" id="KAH7917489.1"/>
    </source>
</evidence>
<keyword evidence="2" id="KW-1185">Reference proteome</keyword>
<protein>
    <submittedName>
        <fullName evidence="1">Uncharacterized protein</fullName>
    </submittedName>
</protein>
<reference evidence="1" key="1">
    <citation type="journal article" date="2021" name="New Phytol.">
        <title>Evolutionary innovations through gain and loss of genes in the ectomycorrhizal Boletales.</title>
        <authorList>
            <person name="Wu G."/>
            <person name="Miyauchi S."/>
            <person name="Morin E."/>
            <person name="Kuo A."/>
            <person name="Drula E."/>
            <person name="Varga T."/>
            <person name="Kohler A."/>
            <person name="Feng B."/>
            <person name="Cao Y."/>
            <person name="Lipzen A."/>
            <person name="Daum C."/>
            <person name="Hundley H."/>
            <person name="Pangilinan J."/>
            <person name="Johnson J."/>
            <person name="Barry K."/>
            <person name="LaButti K."/>
            <person name="Ng V."/>
            <person name="Ahrendt S."/>
            <person name="Min B."/>
            <person name="Choi I.G."/>
            <person name="Park H."/>
            <person name="Plett J.M."/>
            <person name="Magnuson J."/>
            <person name="Spatafora J.W."/>
            <person name="Nagy L.G."/>
            <person name="Henrissat B."/>
            <person name="Grigoriev I.V."/>
            <person name="Yang Z.L."/>
            <person name="Xu J."/>
            <person name="Martin F.M."/>
        </authorList>
    </citation>
    <scope>NUCLEOTIDE SEQUENCE</scope>
    <source>
        <strain evidence="1">KUC20120723A-06</strain>
    </source>
</reference>
<accession>A0ACB8AW60</accession>
<organism evidence="1 2">
    <name type="scientific">Leucogyrophana mollusca</name>
    <dbReference type="NCBI Taxonomy" id="85980"/>
    <lineage>
        <taxon>Eukaryota</taxon>
        <taxon>Fungi</taxon>
        <taxon>Dikarya</taxon>
        <taxon>Basidiomycota</taxon>
        <taxon>Agaricomycotina</taxon>
        <taxon>Agaricomycetes</taxon>
        <taxon>Agaricomycetidae</taxon>
        <taxon>Boletales</taxon>
        <taxon>Boletales incertae sedis</taxon>
        <taxon>Leucogyrophana</taxon>
    </lineage>
</organism>